<feature type="transmembrane region" description="Helical" evidence="1">
    <location>
        <begin position="41"/>
        <end position="62"/>
    </location>
</feature>
<gene>
    <name evidence="2" type="ORF">Pla111_05880</name>
</gene>
<comment type="caution">
    <text evidence="2">The sequence shown here is derived from an EMBL/GenBank/DDBJ whole genome shotgun (WGS) entry which is preliminary data.</text>
</comment>
<sequence length="142" mass="15433">MSPPSLSALADDLLLLAQRANWSRLGDQFSGPNLRFQFTDLVGLLALLLGFVGLVVGLHFALQAAKRNESRQSHTGLLQKLAATHRLTRSEQRLLRKIASQAALASPAEVFVRPELFTAGSSALGDQEAEARRLAKRLFSKG</sequence>
<reference evidence="2 3" key="1">
    <citation type="submission" date="2019-02" db="EMBL/GenBank/DDBJ databases">
        <title>Deep-cultivation of Planctomycetes and their phenomic and genomic characterization uncovers novel biology.</title>
        <authorList>
            <person name="Wiegand S."/>
            <person name="Jogler M."/>
            <person name="Boedeker C."/>
            <person name="Pinto D."/>
            <person name="Vollmers J."/>
            <person name="Rivas-Marin E."/>
            <person name="Kohn T."/>
            <person name="Peeters S.H."/>
            <person name="Heuer A."/>
            <person name="Rast P."/>
            <person name="Oberbeckmann S."/>
            <person name="Bunk B."/>
            <person name="Jeske O."/>
            <person name="Meyerdierks A."/>
            <person name="Storesund J.E."/>
            <person name="Kallscheuer N."/>
            <person name="Luecker S."/>
            <person name="Lage O.M."/>
            <person name="Pohl T."/>
            <person name="Merkel B.J."/>
            <person name="Hornburger P."/>
            <person name="Mueller R.-W."/>
            <person name="Bruemmer F."/>
            <person name="Labrenz M."/>
            <person name="Spormann A.M."/>
            <person name="Op Den Camp H."/>
            <person name="Overmann J."/>
            <person name="Amann R."/>
            <person name="Jetten M.S.M."/>
            <person name="Mascher T."/>
            <person name="Medema M.H."/>
            <person name="Devos D.P."/>
            <person name="Kaster A.-K."/>
            <person name="Ovreas L."/>
            <person name="Rohde M."/>
            <person name="Galperin M.Y."/>
            <person name="Jogler C."/>
        </authorList>
    </citation>
    <scope>NUCLEOTIDE SEQUENCE [LARGE SCALE GENOMIC DNA]</scope>
    <source>
        <strain evidence="2 3">Pla111</strain>
    </source>
</reference>
<protein>
    <submittedName>
        <fullName evidence="2">Uncharacterized protein</fullName>
    </submittedName>
</protein>
<keyword evidence="3" id="KW-1185">Reference proteome</keyword>
<dbReference type="AlphaFoldDB" id="A0A5C5WFF6"/>
<keyword evidence="1" id="KW-0472">Membrane</keyword>
<dbReference type="RefSeq" id="WP_146571152.1">
    <property type="nucleotide sequence ID" value="NZ_SJPH01000001.1"/>
</dbReference>
<evidence type="ECO:0000256" key="1">
    <source>
        <dbReference type="SAM" id="Phobius"/>
    </source>
</evidence>
<keyword evidence="1" id="KW-0812">Transmembrane</keyword>
<keyword evidence="1" id="KW-1133">Transmembrane helix</keyword>
<name>A0A5C5WFF6_9BACT</name>
<dbReference type="OrthoDB" id="291140at2"/>
<dbReference type="Proteomes" id="UP000318995">
    <property type="component" value="Unassembled WGS sequence"/>
</dbReference>
<organism evidence="2 3">
    <name type="scientific">Botrimarina hoheduenensis</name>
    <dbReference type="NCBI Taxonomy" id="2528000"/>
    <lineage>
        <taxon>Bacteria</taxon>
        <taxon>Pseudomonadati</taxon>
        <taxon>Planctomycetota</taxon>
        <taxon>Planctomycetia</taxon>
        <taxon>Pirellulales</taxon>
        <taxon>Lacipirellulaceae</taxon>
        <taxon>Botrimarina</taxon>
    </lineage>
</organism>
<evidence type="ECO:0000313" key="2">
    <source>
        <dbReference type="EMBL" id="TWT48813.1"/>
    </source>
</evidence>
<accession>A0A5C5WFF6</accession>
<dbReference type="EMBL" id="SJPH01000001">
    <property type="protein sequence ID" value="TWT48813.1"/>
    <property type="molecule type" value="Genomic_DNA"/>
</dbReference>
<proteinExistence type="predicted"/>
<evidence type="ECO:0000313" key="3">
    <source>
        <dbReference type="Proteomes" id="UP000318995"/>
    </source>
</evidence>